<dbReference type="GO" id="GO:0005737">
    <property type="term" value="C:cytoplasm"/>
    <property type="evidence" value="ECO:0007669"/>
    <property type="project" value="TreeGrafter"/>
</dbReference>
<dbReference type="PANTHER" id="PTHR44167">
    <property type="entry name" value="OVARIAN-SPECIFIC SERINE/THREONINE-PROTEIN KINASE LOK-RELATED"/>
    <property type="match status" value="1"/>
</dbReference>
<comment type="caution">
    <text evidence="3">The sequence shown here is derived from an EMBL/GenBank/DDBJ whole genome shotgun (WGS) entry which is preliminary data.</text>
</comment>
<feature type="domain" description="Protein kinase" evidence="2">
    <location>
        <begin position="1"/>
        <end position="475"/>
    </location>
</feature>
<protein>
    <recommendedName>
        <fullName evidence="2">Protein kinase domain-containing protein</fullName>
    </recommendedName>
</protein>
<dbReference type="SUPFAM" id="SSF56112">
    <property type="entry name" value="Protein kinase-like (PK-like)"/>
    <property type="match status" value="1"/>
</dbReference>
<sequence>LKNTHKKFVAVVTKPTPQAFNEKKMYSKTVEIFNRIKNEEVDKTDSKIALDAMSEIIECGNCKEHRNKFYKIEEKMDGDLNNILIENVKNYQMCDVPTLFLPILKLIQFLHKFKIIHRDIKPANILIKINPETGNIINLKLIDFGIALDLSNVEGLFDENNNPLDQQVGGTPGYIPPESFSENESIQKNNQLLKSLQSTQNSVKFQEKELKRNIKNKILLKSIKQKKERIKLLKEQYLNNLDIPIKLKADIFAIGVVILQIYLNLNHKLNIINDNGVPEILKCKSDDGINFFVNNVHVKENGILLKQRIEIIKGQIKTHILKLIQKNKEEKKDNGKIILELLELKANIPNMNEEYFPFITQFCKEYFTKIIDETIKKIESQKILNIESLNLIDNRYDEEITRIISSFNSLLLCLIDIDRQNLIEINDGLKLSIDKIEGLNDKGKEFFKGVLNLIPEERFNIKQAITFQKSDKDFTRQNVRYRSRGLRP</sequence>
<gene>
    <name evidence="3" type="ORF">S01H4_13871</name>
</gene>
<dbReference type="GO" id="GO:0004674">
    <property type="term" value="F:protein serine/threonine kinase activity"/>
    <property type="evidence" value="ECO:0007669"/>
    <property type="project" value="TreeGrafter"/>
</dbReference>
<dbReference type="PROSITE" id="PS50011">
    <property type="entry name" value="PROTEIN_KINASE_DOM"/>
    <property type="match status" value="1"/>
</dbReference>
<dbReference type="Pfam" id="PF00069">
    <property type="entry name" value="Pkinase"/>
    <property type="match status" value="1"/>
</dbReference>
<dbReference type="PANTHER" id="PTHR44167:SF24">
    <property type="entry name" value="SERINE_THREONINE-PROTEIN KINASE CHK2"/>
    <property type="match status" value="1"/>
</dbReference>
<feature type="non-terminal residue" evidence="3">
    <location>
        <position position="1"/>
    </location>
</feature>
<accession>X0ZBH0</accession>
<dbReference type="InterPro" id="IPR000719">
    <property type="entry name" value="Prot_kinase_dom"/>
</dbReference>
<dbReference type="AlphaFoldDB" id="X0ZBH0"/>
<dbReference type="SMART" id="SM00220">
    <property type="entry name" value="S_TKc"/>
    <property type="match status" value="1"/>
</dbReference>
<dbReference type="GO" id="GO:0005634">
    <property type="term" value="C:nucleus"/>
    <property type="evidence" value="ECO:0007669"/>
    <property type="project" value="TreeGrafter"/>
</dbReference>
<evidence type="ECO:0000259" key="2">
    <source>
        <dbReference type="PROSITE" id="PS50011"/>
    </source>
</evidence>
<keyword evidence="1" id="KW-0175">Coiled coil</keyword>
<dbReference type="EMBL" id="BART01006098">
    <property type="protein sequence ID" value="GAG57743.1"/>
    <property type="molecule type" value="Genomic_DNA"/>
</dbReference>
<reference evidence="3" key="1">
    <citation type="journal article" date="2014" name="Front. Microbiol.">
        <title>High frequency of phylogenetically diverse reductive dehalogenase-homologous genes in deep subseafloor sedimentary metagenomes.</title>
        <authorList>
            <person name="Kawai M."/>
            <person name="Futagami T."/>
            <person name="Toyoda A."/>
            <person name="Takaki Y."/>
            <person name="Nishi S."/>
            <person name="Hori S."/>
            <person name="Arai W."/>
            <person name="Tsubouchi T."/>
            <person name="Morono Y."/>
            <person name="Uchiyama I."/>
            <person name="Ito T."/>
            <person name="Fujiyama A."/>
            <person name="Inagaki F."/>
            <person name="Takami H."/>
        </authorList>
    </citation>
    <scope>NUCLEOTIDE SEQUENCE</scope>
    <source>
        <strain evidence="3">Expedition CK06-06</strain>
    </source>
</reference>
<proteinExistence type="predicted"/>
<dbReference type="GO" id="GO:0005524">
    <property type="term" value="F:ATP binding"/>
    <property type="evidence" value="ECO:0007669"/>
    <property type="project" value="InterPro"/>
</dbReference>
<evidence type="ECO:0000256" key="1">
    <source>
        <dbReference type="SAM" id="Coils"/>
    </source>
</evidence>
<organism evidence="3">
    <name type="scientific">marine sediment metagenome</name>
    <dbReference type="NCBI Taxonomy" id="412755"/>
    <lineage>
        <taxon>unclassified sequences</taxon>
        <taxon>metagenomes</taxon>
        <taxon>ecological metagenomes</taxon>
    </lineage>
</organism>
<dbReference type="PROSITE" id="PS00108">
    <property type="entry name" value="PROTEIN_KINASE_ST"/>
    <property type="match status" value="1"/>
</dbReference>
<feature type="coiled-coil region" evidence="1">
    <location>
        <begin position="189"/>
        <end position="240"/>
    </location>
</feature>
<dbReference type="Gene3D" id="1.10.510.10">
    <property type="entry name" value="Transferase(Phosphotransferase) domain 1"/>
    <property type="match status" value="1"/>
</dbReference>
<dbReference type="GO" id="GO:0044773">
    <property type="term" value="P:mitotic DNA damage checkpoint signaling"/>
    <property type="evidence" value="ECO:0007669"/>
    <property type="project" value="TreeGrafter"/>
</dbReference>
<evidence type="ECO:0000313" key="3">
    <source>
        <dbReference type="EMBL" id="GAG57743.1"/>
    </source>
</evidence>
<dbReference type="InterPro" id="IPR008271">
    <property type="entry name" value="Ser/Thr_kinase_AS"/>
</dbReference>
<name>X0ZBH0_9ZZZZ</name>
<dbReference type="InterPro" id="IPR011009">
    <property type="entry name" value="Kinase-like_dom_sf"/>
</dbReference>